<dbReference type="EMBL" id="SUNJ01001588">
    <property type="protein sequence ID" value="TPP66624.1"/>
    <property type="molecule type" value="Genomic_DNA"/>
</dbReference>
<sequence>MDACVPLLPYFTYVHAPIQQKNTLDDEEKTDQNLRQQFGERWVRQPSSKLNEQWKQEIAKMFKFLEETKKTDLMLANRFEENAQLFELLSQSPDEIRQAIQSQHSDSCTSPTGNETARQNLAAVCSQIESMKADRNSLQDQLEHFQLPKDVCT</sequence>
<protein>
    <submittedName>
        <fullName evidence="2">Programmed cell death 6-interacting protein</fullName>
    </submittedName>
</protein>
<keyword evidence="3" id="KW-1185">Reference proteome</keyword>
<dbReference type="PANTHER" id="PTHR23030:SF30">
    <property type="entry name" value="TYROSINE-PROTEIN PHOSPHATASE NON-RECEPTOR TYPE 23"/>
    <property type="match status" value="1"/>
</dbReference>
<feature type="domain" description="ALIX V-shaped" evidence="1">
    <location>
        <begin position="21"/>
        <end position="144"/>
    </location>
</feature>
<evidence type="ECO:0000259" key="1">
    <source>
        <dbReference type="Pfam" id="PF13949"/>
    </source>
</evidence>
<proteinExistence type="predicted"/>
<name>A0A504YYX2_FASGI</name>
<dbReference type="GO" id="GO:0043328">
    <property type="term" value="P:protein transport to vacuole involved in ubiquitin-dependent protein catabolic process via the multivesicular body sorting pathway"/>
    <property type="evidence" value="ECO:0007669"/>
    <property type="project" value="TreeGrafter"/>
</dbReference>
<dbReference type="PANTHER" id="PTHR23030">
    <property type="entry name" value="PCD6 INTERACTING PROTEIN-RELATED"/>
    <property type="match status" value="1"/>
</dbReference>
<accession>A0A504YYX2</accession>
<dbReference type="Pfam" id="PF13949">
    <property type="entry name" value="ALIX_LYPXL_bnd"/>
    <property type="match status" value="1"/>
</dbReference>
<dbReference type="AlphaFoldDB" id="A0A504YYX2"/>
<dbReference type="InterPro" id="IPR025304">
    <property type="entry name" value="ALIX_V_dom"/>
</dbReference>
<evidence type="ECO:0000313" key="2">
    <source>
        <dbReference type="EMBL" id="TPP66624.1"/>
    </source>
</evidence>
<dbReference type="Proteomes" id="UP000316759">
    <property type="component" value="Unassembled WGS sequence"/>
</dbReference>
<dbReference type="STRING" id="46835.A0A504YYX2"/>
<dbReference type="Gene3D" id="1.20.140.50">
    <property type="entry name" value="alix/aip1 like domains"/>
    <property type="match status" value="1"/>
</dbReference>
<gene>
    <name evidence="2" type="ORF">FGIG_11797</name>
</gene>
<dbReference type="GO" id="GO:0005768">
    <property type="term" value="C:endosome"/>
    <property type="evidence" value="ECO:0007669"/>
    <property type="project" value="TreeGrafter"/>
</dbReference>
<dbReference type="OrthoDB" id="2141925at2759"/>
<organism evidence="2 3">
    <name type="scientific">Fasciola gigantica</name>
    <name type="common">Giant liver fluke</name>
    <dbReference type="NCBI Taxonomy" id="46835"/>
    <lineage>
        <taxon>Eukaryota</taxon>
        <taxon>Metazoa</taxon>
        <taxon>Spiralia</taxon>
        <taxon>Lophotrochozoa</taxon>
        <taxon>Platyhelminthes</taxon>
        <taxon>Trematoda</taxon>
        <taxon>Digenea</taxon>
        <taxon>Plagiorchiida</taxon>
        <taxon>Echinostomata</taxon>
        <taxon>Echinostomatoidea</taxon>
        <taxon>Fasciolidae</taxon>
        <taxon>Fasciola</taxon>
    </lineage>
</organism>
<comment type="caution">
    <text evidence="2">The sequence shown here is derived from an EMBL/GenBank/DDBJ whole genome shotgun (WGS) entry which is preliminary data.</text>
</comment>
<reference evidence="2 3" key="1">
    <citation type="submission" date="2019-04" db="EMBL/GenBank/DDBJ databases">
        <title>Annotation for the trematode Fasciola gigantica.</title>
        <authorList>
            <person name="Choi Y.-J."/>
        </authorList>
    </citation>
    <scope>NUCLEOTIDE SEQUENCE [LARGE SCALE GENOMIC DNA]</scope>
    <source>
        <strain evidence="2">Uganda_cow_1</strain>
    </source>
</reference>
<evidence type="ECO:0000313" key="3">
    <source>
        <dbReference type="Proteomes" id="UP000316759"/>
    </source>
</evidence>